<dbReference type="Proteomes" id="UP000753376">
    <property type="component" value="Unassembled WGS sequence"/>
</dbReference>
<sequence>MESTEKTRDYSSFSSAAKSRFRPMAKSLGYEQTTATVYMKDRGDWYETFNLQASSYGNPFFYINYGVCVPDQWPSEKQELKNAGWILGSRLSYDGSGAFPCKTKAEIEESAEYALGEYNREAVPWFKNLNLKEICDLYFETTNLDKDRLGRHEWGLQLSAANYGFLLLKAGKKTDAMAWLREAERLMALPVFITREGNVVHEREKYSRIEKPERDELERLEIVQRTIKELSFA</sequence>
<dbReference type="RefSeq" id="WP_216007731.1">
    <property type="nucleotide sequence ID" value="NZ_JAHKPV010000008.1"/>
</dbReference>
<protein>
    <submittedName>
        <fullName evidence="1">DUF4304 domain-containing protein</fullName>
    </submittedName>
</protein>
<reference evidence="1 2" key="1">
    <citation type="submission" date="2021-05" db="EMBL/GenBank/DDBJ databases">
        <title>Draft genomes of bacteria isolated from model marine particles.</title>
        <authorList>
            <person name="Datta M.S."/>
            <person name="Schwartzman J.A."/>
            <person name="Enke T.N."/>
            <person name="Saavedra J."/>
            <person name="Cermak N."/>
            <person name="Cordero O.X."/>
        </authorList>
    </citation>
    <scope>NUCLEOTIDE SEQUENCE [LARGE SCALE GENOMIC DNA]</scope>
    <source>
        <strain evidence="1 2">D2M19</strain>
    </source>
</reference>
<keyword evidence="2" id="KW-1185">Reference proteome</keyword>
<dbReference type="InterPro" id="IPR025412">
    <property type="entry name" value="DUF4304"/>
</dbReference>
<dbReference type="Pfam" id="PF14137">
    <property type="entry name" value="DUF4304"/>
    <property type="match status" value="1"/>
</dbReference>
<evidence type="ECO:0000313" key="1">
    <source>
        <dbReference type="EMBL" id="MBU2873844.1"/>
    </source>
</evidence>
<organism evidence="1 2">
    <name type="scientific">Marinobacter salexigens</name>
    <dbReference type="NCBI Taxonomy" id="1925763"/>
    <lineage>
        <taxon>Bacteria</taxon>
        <taxon>Pseudomonadati</taxon>
        <taxon>Pseudomonadota</taxon>
        <taxon>Gammaproteobacteria</taxon>
        <taxon>Pseudomonadales</taxon>
        <taxon>Marinobacteraceae</taxon>
        <taxon>Marinobacter</taxon>
    </lineage>
</organism>
<accession>A0ABS6AAH3</accession>
<proteinExistence type="predicted"/>
<comment type="caution">
    <text evidence="1">The sequence shown here is derived from an EMBL/GenBank/DDBJ whole genome shotgun (WGS) entry which is preliminary data.</text>
</comment>
<dbReference type="EMBL" id="JAHKPV010000008">
    <property type="protein sequence ID" value="MBU2873844.1"/>
    <property type="molecule type" value="Genomic_DNA"/>
</dbReference>
<gene>
    <name evidence="1" type="ORF">KO508_07435</name>
</gene>
<evidence type="ECO:0000313" key="2">
    <source>
        <dbReference type="Proteomes" id="UP000753376"/>
    </source>
</evidence>
<name>A0ABS6AAH3_9GAMM</name>